<dbReference type="Proteomes" id="UP001146793">
    <property type="component" value="Unassembled WGS sequence"/>
</dbReference>
<feature type="compositionally biased region" description="Acidic residues" evidence="2">
    <location>
        <begin position="232"/>
        <end position="259"/>
    </location>
</feature>
<dbReference type="EMBL" id="JANTQA010000015">
    <property type="protein sequence ID" value="KAJ3448471.1"/>
    <property type="molecule type" value="Genomic_DNA"/>
</dbReference>
<keyword evidence="1" id="KW-0175">Coiled coil</keyword>
<feature type="coiled-coil region" evidence="1">
    <location>
        <begin position="1278"/>
        <end position="1474"/>
    </location>
</feature>
<feature type="region of interest" description="Disordered" evidence="2">
    <location>
        <begin position="1073"/>
        <end position="1094"/>
    </location>
</feature>
<feature type="coiled-coil region" evidence="1">
    <location>
        <begin position="770"/>
        <end position="916"/>
    </location>
</feature>
<organism evidence="3 4">
    <name type="scientific">Anaeramoeba flamelloides</name>
    <dbReference type="NCBI Taxonomy" id="1746091"/>
    <lineage>
        <taxon>Eukaryota</taxon>
        <taxon>Metamonada</taxon>
        <taxon>Anaeramoebidae</taxon>
        <taxon>Anaeramoeba</taxon>
    </lineage>
</organism>
<evidence type="ECO:0000313" key="4">
    <source>
        <dbReference type="Proteomes" id="UP001146793"/>
    </source>
</evidence>
<reference evidence="3" key="1">
    <citation type="submission" date="2022-08" db="EMBL/GenBank/DDBJ databases">
        <title>Novel sulphate-reducing endosymbionts in the free-living metamonad Anaeramoeba.</title>
        <authorList>
            <person name="Jerlstrom-Hultqvist J."/>
            <person name="Cepicka I."/>
            <person name="Gallot-Lavallee L."/>
            <person name="Salas-Leiva D."/>
            <person name="Curtis B.A."/>
            <person name="Zahonova K."/>
            <person name="Pipaliya S."/>
            <person name="Dacks J."/>
            <person name="Roger A.J."/>
        </authorList>
    </citation>
    <scope>NUCLEOTIDE SEQUENCE</scope>
    <source>
        <strain evidence="3">Busselton2</strain>
    </source>
</reference>
<feature type="compositionally biased region" description="Acidic residues" evidence="2">
    <location>
        <begin position="1633"/>
        <end position="1653"/>
    </location>
</feature>
<feature type="coiled-coil region" evidence="1">
    <location>
        <begin position="616"/>
        <end position="740"/>
    </location>
</feature>
<feature type="region of interest" description="Disordered" evidence="2">
    <location>
        <begin position="229"/>
        <end position="259"/>
    </location>
</feature>
<feature type="coiled-coil region" evidence="1">
    <location>
        <begin position="1116"/>
        <end position="1241"/>
    </location>
</feature>
<feature type="coiled-coil region" evidence="1">
    <location>
        <begin position="563"/>
        <end position="590"/>
    </location>
</feature>
<name>A0AAV8A2F5_9EUKA</name>
<evidence type="ECO:0000313" key="3">
    <source>
        <dbReference type="EMBL" id="KAJ3448471.1"/>
    </source>
</evidence>
<feature type="region of interest" description="Disordered" evidence="2">
    <location>
        <begin position="1615"/>
        <end position="1694"/>
    </location>
</feature>
<accession>A0AAV8A2F5</accession>
<feature type="coiled-coil region" evidence="1">
    <location>
        <begin position="8"/>
        <end position="35"/>
    </location>
</feature>
<comment type="caution">
    <text evidence="3">The sequence shown here is derived from an EMBL/GenBank/DDBJ whole genome shotgun (WGS) entry which is preliminary data.</text>
</comment>
<evidence type="ECO:0000256" key="2">
    <source>
        <dbReference type="SAM" id="MobiDB-lite"/>
    </source>
</evidence>
<feature type="compositionally biased region" description="Polar residues" evidence="2">
    <location>
        <begin position="1670"/>
        <end position="1688"/>
    </location>
</feature>
<feature type="coiled-coil region" evidence="1">
    <location>
        <begin position="188"/>
        <end position="215"/>
    </location>
</feature>
<protein>
    <submittedName>
        <fullName evidence="3">Myosin heavy chain non-muscle</fullName>
    </submittedName>
</protein>
<feature type="compositionally biased region" description="Low complexity" evidence="2">
    <location>
        <begin position="445"/>
        <end position="458"/>
    </location>
</feature>
<evidence type="ECO:0000256" key="1">
    <source>
        <dbReference type="SAM" id="Coils"/>
    </source>
</evidence>
<gene>
    <name evidence="3" type="ORF">M0812_00951</name>
</gene>
<proteinExistence type="predicted"/>
<feature type="coiled-coil region" evidence="1">
    <location>
        <begin position="998"/>
        <end position="1049"/>
    </location>
</feature>
<feature type="region of interest" description="Disordered" evidence="2">
    <location>
        <begin position="438"/>
        <end position="458"/>
    </location>
</feature>
<feature type="coiled-coil region" evidence="1">
    <location>
        <begin position="1509"/>
        <end position="1560"/>
    </location>
</feature>
<feature type="coiled-coil region" evidence="1">
    <location>
        <begin position="67"/>
        <end position="144"/>
    </location>
</feature>
<sequence>MTETITQRQTRSSEIQNLKNQVAVLKKRLGKFTQSQVELEKTISNRKQVSDLTTTLQGEISLQQKFASEQQTVLDEALEEVDRLNILLEEKEFNHKRKTNTLENELSHHKHVGQALQQQNEMLVEKLEEQLSNEKKLNSKHEKKNTKILGELRITKSLQFLYKKAHQESLEQVEKSTKFSEQMIQSSKEENKKQIDDLVEENLQLKTLLQKQQKQFQILWNDFNQIQKGKSDEDEGEYENEEDEEVQDQEGDDDEFEDEEEYFQNKLQENNGNEFEFEEIVEEKQKQKPKTKLKLMPKKNQILYYKSQWAYEKNRNKKLIKTIDEVQNEIQLRAQEIDDQYLEYERVIHDHSILIKELDQYINTEKELKKQIINSERNYHLEMEEKKVYKKKVNLLTKELTKLLQHSFSSDRMLNFQNKKVLSFASIKLIDSSILNGNENKNKDYNNNNNESSSDSENEININNNRYLKELISQLENWKESIFNELKQNLNNYSTISIEEFSQDLQNKNKFYEHLVNSQRELISGLVLQRGVLKDYIEYEFKNGDFDYTNHKKQYLNEQKKQKEREEYLIKTANSALEKLSQENERGLKERSQQIQILEGEQDLMKKQISNLVGELKFEKSINENLNTNLQEYTNALQQWKNRVNELNDEIKLLKKEIKNYQKNKENLNQKNSELKKLTNNFQSEIETITNDNKQKNFQIERLKGKLEEEKENLESIKSVKELNEQMNEQETLKANQQKEEYLKIIGQMKEKMKKKKMINIKLKNKINNFKTTIKKNEKMKNKFQNLQKERDLIKNYNDQLNEKLRLIQDNIKKLKFLDLKNNEKQQVINELTKKMELKNQEIQTLKRDLNDINSQYQEMGERLTLKENDLNGLLQAKDIVEEEIRNAINNEKLSREEIIKQKTKFERDLLLLEKKYLLIEEQWIEEKNNNNKLGVQNKELMESLRESRLDLERYIKLSDEFQNKYDSEVISHSTDVERLLKERKSNNLKKKHYVKMKKQFKTENEKLSKELDNSKLEQINLAKERDNYKNENAEMAKEKTQLEKTLIKQLEIIKKDASVYYFNKNTQMGQMGNKDDGIGRVASNKEVGKRSEKENDLEIENMEIIEEMKPIEKKLIESQKEYEILKIEYNNLKYNEELLKRENENLENNLKKEKETNNQLSKQKAFSTSFEFNNNINFINLEKKIRQLENELLLYKENNSSLRSGTNNLLNTINKSKRQIEKLRNEKNEAISKLEKNEISMNVIKESKESLIRQEEYWKNKINQILKHHNKLDLMKEIDLEYENEKLIDKNKKLEKEINNGKLLYENLNEQFKQLGEEIKNISKRNSQYKNENDQKDTEIRILNEKIQKKIDELKKENQNFEEYKKKYERYLKEKSTVAINNKKLKDNEIKIQKLKQQNLKELNAKRQIFESQIKTLNNEKAQLQREFKNYRITHNNIKKKFDLKNQSLQKDLKTLKEQINNRGKKKKNLENTLTDNPNKKNLILLKELIEKQKNDFLNEKKIFMNEKKKFVNENKKLLNENNNLKEGIKTYRELGQEINQIKTNYHQKIGENNKLKEQQSKLDQKVKHYSQILEKSNHEILNYKSRLKRCSLLMNQVLQVHDSVDRKRKSVENIHGYTTANDDVDGGGVDENGDGDDDDDGDGDGDNDENESNILNSNSKIEIEKPIFQTQKKPRNLNSKNSNIRNIFNKKN</sequence>
<feature type="coiled-coil region" evidence="1">
    <location>
        <begin position="316"/>
        <end position="378"/>
    </location>
</feature>